<dbReference type="Proteomes" id="UP000484164">
    <property type="component" value="Unassembled WGS sequence"/>
</dbReference>
<comment type="caution">
    <text evidence="1">The sequence shown here is derived from an EMBL/GenBank/DDBJ whole genome shotgun (WGS) entry which is preliminary data.</text>
</comment>
<reference evidence="1 2" key="1">
    <citation type="submission" date="2019-10" db="EMBL/GenBank/DDBJ databases">
        <title>Genome sequence of Phaeocystidibacter marisrubri JCM30614 (type strain).</title>
        <authorList>
            <person name="Bowman J.P."/>
        </authorList>
    </citation>
    <scope>NUCLEOTIDE SEQUENCE [LARGE SCALE GENOMIC DNA]</scope>
    <source>
        <strain evidence="1 2">JCM 30614</strain>
    </source>
</reference>
<dbReference type="AlphaFoldDB" id="A0A6L3ZCW2"/>
<evidence type="ECO:0000313" key="2">
    <source>
        <dbReference type="Proteomes" id="UP000484164"/>
    </source>
</evidence>
<protein>
    <recommendedName>
        <fullName evidence="3">GNAT family N-acetyltransferase</fullName>
    </recommendedName>
</protein>
<dbReference type="InterPro" id="IPR016181">
    <property type="entry name" value="Acyl_CoA_acyltransferase"/>
</dbReference>
<accession>A0A6L3ZCW2</accession>
<dbReference type="Gene3D" id="3.40.630.30">
    <property type="match status" value="1"/>
</dbReference>
<proteinExistence type="predicted"/>
<name>A0A6L3ZCW2_9FLAO</name>
<dbReference type="RefSeq" id="WP_151693133.1">
    <property type="nucleotide sequence ID" value="NZ_BMGX01000001.1"/>
</dbReference>
<evidence type="ECO:0008006" key="3">
    <source>
        <dbReference type="Google" id="ProtNLM"/>
    </source>
</evidence>
<sequence length="304" mass="35554">MIRYVKAADLDTDKWDACVHRAENGLVYSTSWYLDILGEDWDALVLNDYEAVMPLVYRSKYSVPYIFRPTGVQQLGLTGEKADDPDRFKAFLEAIPSKYKLMDVFTNSSNAVEELDSSWKKSEQVNLLLELEDTYEGIYRRFSSQTKRNLKKAQKQNFKIFEYDPPEVLIRLFKENQANKYSVSDDFYQKMTHLMHVLIHKKAGRVWTIHDEHNSATAGAFIMEYKGRATLLFTATDEFGRDTHALTYLINEYLVYQSGHLKCFDFEGSNVPGIRKFYAGFGAREDNYYHLRKVNLPLPFRWLF</sequence>
<organism evidence="1 2">
    <name type="scientific">Phaeocystidibacter marisrubri</name>
    <dbReference type="NCBI Taxonomy" id="1577780"/>
    <lineage>
        <taxon>Bacteria</taxon>
        <taxon>Pseudomonadati</taxon>
        <taxon>Bacteroidota</taxon>
        <taxon>Flavobacteriia</taxon>
        <taxon>Flavobacteriales</taxon>
        <taxon>Phaeocystidibacteraceae</taxon>
        <taxon>Phaeocystidibacter</taxon>
    </lineage>
</organism>
<dbReference type="OrthoDB" id="1113003at2"/>
<keyword evidence="2" id="KW-1185">Reference proteome</keyword>
<gene>
    <name evidence="1" type="ORF">F8C82_08355</name>
</gene>
<dbReference type="EMBL" id="WBVQ01000002">
    <property type="protein sequence ID" value="KAB2815703.1"/>
    <property type="molecule type" value="Genomic_DNA"/>
</dbReference>
<evidence type="ECO:0000313" key="1">
    <source>
        <dbReference type="EMBL" id="KAB2815703.1"/>
    </source>
</evidence>
<dbReference type="SUPFAM" id="SSF55729">
    <property type="entry name" value="Acyl-CoA N-acyltransferases (Nat)"/>
    <property type="match status" value="1"/>
</dbReference>